<proteinExistence type="predicted"/>
<name>A0AAN7M514_TRANT</name>
<evidence type="ECO:0000313" key="1">
    <source>
        <dbReference type="EMBL" id="KAK4798117.1"/>
    </source>
</evidence>
<evidence type="ECO:0000313" key="2">
    <source>
        <dbReference type="Proteomes" id="UP001346149"/>
    </source>
</evidence>
<dbReference type="EMBL" id="JAXQNO010000005">
    <property type="protein sequence ID" value="KAK4798117.1"/>
    <property type="molecule type" value="Genomic_DNA"/>
</dbReference>
<reference evidence="1 2" key="1">
    <citation type="journal article" date="2023" name="Hortic Res">
        <title>Pangenome of water caltrop reveals structural variations and asymmetric subgenome divergence after allopolyploidization.</title>
        <authorList>
            <person name="Zhang X."/>
            <person name="Chen Y."/>
            <person name="Wang L."/>
            <person name="Yuan Y."/>
            <person name="Fang M."/>
            <person name="Shi L."/>
            <person name="Lu R."/>
            <person name="Comes H.P."/>
            <person name="Ma Y."/>
            <person name="Chen Y."/>
            <person name="Huang G."/>
            <person name="Zhou Y."/>
            <person name="Zheng Z."/>
            <person name="Qiu Y."/>
        </authorList>
    </citation>
    <scope>NUCLEOTIDE SEQUENCE [LARGE SCALE GENOMIC DNA]</scope>
    <source>
        <strain evidence="1">F231</strain>
    </source>
</reference>
<sequence>MVSSFCWSKTKRNSHLSSRIGLNGGIPITWHPPSELESKLESNPMWDWETEETFQKVRNKPFIWVIYGDGSMLQCPQLDCIIGHGICPLLMGYSIFLLCTTPAANGVILI</sequence>
<dbReference type="AlphaFoldDB" id="A0AAN7M514"/>
<organism evidence="1 2">
    <name type="scientific">Trapa natans</name>
    <name type="common">Water chestnut</name>
    <dbReference type="NCBI Taxonomy" id="22666"/>
    <lineage>
        <taxon>Eukaryota</taxon>
        <taxon>Viridiplantae</taxon>
        <taxon>Streptophyta</taxon>
        <taxon>Embryophyta</taxon>
        <taxon>Tracheophyta</taxon>
        <taxon>Spermatophyta</taxon>
        <taxon>Magnoliopsida</taxon>
        <taxon>eudicotyledons</taxon>
        <taxon>Gunneridae</taxon>
        <taxon>Pentapetalae</taxon>
        <taxon>rosids</taxon>
        <taxon>malvids</taxon>
        <taxon>Myrtales</taxon>
        <taxon>Lythraceae</taxon>
        <taxon>Trapa</taxon>
    </lineage>
</organism>
<dbReference type="Proteomes" id="UP001346149">
    <property type="component" value="Unassembled WGS sequence"/>
</dbReference>
<gene>
    <name evidence="1" type="ORF">SAY86_030443</name>
</gene>
<keyword evidence="2" id="KW-1185">Reference proteome</keyword>
<accession>A0AAN7M514</accession>
<comment type="caution">
    <text evidence="1">The sequence shown here is derived from an EMBL/GenBank/DDBJ whole genome shotgun (WGS) entry which is preliminary data.</text>
</comment>
<protein>
    <submittedName>
        <fullName evidence="1">Uncharacterized protein</fullName>
    </submittedName>
</protein>